<dbReference type="InterPro" id="IPR015854">
    <property type="entry name" value="ABC_transpr_LolD-like"/>
</dbReference>
<gene>
    <name evidence="5" type="ORF">IM660_15920</name>
</gene>
<dbReference type="PROSITE" id="PS50893">
    <property type="entry name" value="ABC_TRANSPORTER_2"/>
    <property type="match status" value="1"/>
</dbReference>
<name>A0A7M1T0N6_9MICO</name>
<dbReference type="SMART" id="SM00382">
    <property type="entry name" value="AAA"/>
    <property type="match status" value="1"/>
</dbReference>
<dbReference type="EMBL" id="CP063169">
    <property type="protein sequence ID" value="QOR72827.1"/>
    <property type="molecule type" value="Genomic_DNA"/>
</dbReference>
<dbReference type="InterPro" id="IPR003593">
    <property type="entry name" value="AAA+_ATPase"/>
</dbReference>
<dbReference type="GO" id="GO:0022857">
    <property type="term" value="F:transmembrane transporter activity"/>
    <property type="evidence" value="ECO:0007669"/>
    <property type="project" value="TreeGrafter"/>
</dbReference>
<keyword evidence="3 5" id="KW-0067">ATP-binding</keyword>
<evidence type="ECO:0000256" key="1">
    <source>
        <dbReference type="ARBA" id="ARBA00022448"/>
    </source>
</evidence>
<evidence type="ECO:0000256" key="2">
    <source>
        <dbReference type="ARBA" id="ARBA00022741"/>
    </source>
</evidence>
<dbReference type="FunFam" id="3.40.50.300:FF:000032">
    <property type="entry name" value="Export ABC transporter ATP-binding protein"/>
    <property type="match status" value="1"/>
</dbReference>
<evidence type="ECO:0000313" key="6">
    <source>
        <dbReference type="Proteomes" id="UP000593758"/>
    </source>
</evidence>
<dbReference type="PROSITE" id="PS00211">
    <property type="entry name" value="ABC_TRANSPORTER_1"/>
    <property type="match status" value="1"/>
</dbReference>
<evidence type="ECO:0000313" key="5">
    <source>
        <dbReference type="EMBL" id="QOR72827.1"/>
    </source>
</evidence>
<keyword evidence="2" id="KW-0547">Nucleotide-binding</keyword>
<feature type="domain" description="ABC transporter" evidence="4">
    <location>
        <begin position="13"/>
        <end position="231"/>
    </location>
</feature>
<evidence type="ECO:0000256" key="3">
    <source>
        <dbReference type="ARBA" id="ARBA00022840"/>
    </source>
</evidence>
<dbReference type="PANTHER" id="PTHR24220">
    <property type="entry name" value="IMPORT ATP-BINDING PROTEIN"/>
    <property type="match status" value="1"/>
</dbReference>
<dbReference type="InterPro" id="IPR027417">
    <property type="entry name" value="P-loop_NTPase"/>
</dbReference>
<reference evidence="5 6" key="1">
    <citation type="submission" date="2020-10" db="EMBL/GenBank/DDBJ databases">
        <title>Haloactinobacterium sp. RN3S43, a bacterium isolated from saline soil.</title>
        <authorList>
            <person name="Sun J.-Q."/>
        </authorList>
    </citation>
    <scope>NUCLEOTIDE SEQUENCE [LARGE SCALE GENOMIC DNA]</scope>
    <source>
        <strain evidence="5 6">RN3S43</strain>
    </source>
</reference>
<dbReference type="InterPro" id="IPR017871">
    <property type="entry name" value="ABC_transporter-like_CS"/>
</dbReference>
<dbReference type="SUPFAM" id="SSF52540">
    <property type="entry name" value="P-loop containing nucleoside triphosphate hydrolases"/>
    <property type="match status" value="1"/>
</dbReference>
<dbReference type="Pfam" id="PF00005">
    <property type="entry name" value="ABC_tran"/>
    <property type="match status" value="1"/>
</dbReference>
<dbReference type="KEGG" id="halt:IM660_15920"/>
<protein>
    <submittedName>
        <fullName evidence="5">ABC transporter ATP-binding protein</fullName>
    </submittedName>
</protein>
<dbReference type="GO" id="GO:0016887">
    <property type="term" value="F:ATP hydrolysis activity"/>
    <property type="evidence" value="ECO:0007669"/>
    <property type="project" value="InterPro"/>
</dbReference>
<organism evidence="5 6">
    <name type="scientific">Ruania alkalisoli</name>
    <dbReference type="NCBI Taxonomy" id="2779775"/>
    <lineage>
        <taxon>Bacteria</taxon>
        <taxon>Bacillati</taxon>
        <taxon>Actinomycetota</taxon>
        <taxon>Actinomycetes</taxon>
        <taxon>Micrococcales</taxon>
        <taxon>Ruaniaceae</taxon>
        <taxon>Ruania</taxon>
    </lineage>
</organism>
<dbReference type="CDD" id="cd03255">
    <property type="entry name" value="ABC_MJ0796_LolCDE_FtsE"/>
    <property type="match status" value="1"/>
</dbReference>
<dbReference type="GO" id="GO:0005886">
    <property type="term" value="C:plasma membrane"/>
    <property type="evidence" value="ECO:0007669"/>
    <property type="project" value="TreeGrafter"/>
</dbReference>
<evidence type="ECO:0000259" key="4">
    <source>
        <dbReference type="PROSITE" id="PS50893"/>
    </source>
</evidence>
<dbReference type="AlphaFoldDB" id="A0A7M1T0N6"/>
<dbReference type="PANTHER" id="PTHR24220:SF648">
    <property type="entry name" value="ABC TRANSPORTER ATP-BINDING PROTEIN YTRE"/>
    <property type="match status" value="1"/>
</dbReference>
<dbReference type="InterPro" id="IPR003439">
    <property type="entry name" value="ABC_transporter-like_ATP-bd"/>
</dbReference>
<keyword evidence="6" id="KW-1185">Reference proteome</keyword>
<sequence>MAVKRDRTGPPPLRLQGIERIFGAQARIRALDGVDLEIDPGDYLAITGRSGAGKSTLLNVLGLLEQPTAGRYTVGDTEVRALRARQVDRLRGEIFGLVFQSFHLLDHLSVAQNVEVGLTYAGLRRQEALQRVEAVVEKVGLSHRLRERAATLSGGERQRVAIARTLARSPAILLADEPTGNLDESNAEAVLGLLDDVHAQGVTVIVVTHDEMTAEHAQRRIVVRDGRIERL</sequence>
<dbReference type="Gene3D" id="3.40.50.300">
    <property type="entry name" value="P-loop containing nucleotide triphosphate hydrolases"/>
    <property type="match status" value="1"/>
</dbReference>
<keyword evidence="1" id="KW-0813">Transport</keyword>
<dbReference type="Proteomes" id="UP000593758">
    <property type="component" value="Chromosome"/>
</dbReference>
<dbReference type="GO" id="GO:0098796">
    <property type="term" value="C:membrane protein complex"/>
    <property type="evidence" value="ECO:0007669"/>
    <property type="project" value="UniProtKB-ARBA"/>
</dbReference>
<dbReference type="GO" id="GO:0005524">
    <property type="term" value="F:ATP binding"/>
    <property type="evidence" value="ECO:0007669"/>
    <property type="project" value="UniProtKB-KW"/>
</dbReference>
<dbReference type="InterPro" id="IPR017911">
    <property type="entry name" value="MacB-like_ATP-bd"/>
</dbReference>
<accession>A0A7M1T0N6</accession>
<proteinExistence type="predicted"/>